<evidence type="ECO:0000313" key="2">
    <source>
        <dbReference type="EMBL" id="KAK1736135.1"/>
    </source>
</evidence>
<accession>A0AAD8XZ54</accession>
<keyword evidence="1" id="KW-0175">Coiled coil</keyword>
<gene>
    <name evidence="2" type="ORF">QTG54_013271</name>
</gene>
<feature type="coiled-coil region" evidence="1">
    <location>
        <begin position="125"/>
        <end position="152"/>
    </location>
</feature>
<proteinExistence type="predicted"/>
<dbReference type="Proteomes" id="UP001224775">
    <property type="component" value="Unassembled WGS sequence"/>
</dbReference>
<dbReference type="AlphaFoldDB" id="A0AAD8XZ54"/>
<keyword evidence="3" id="KW-1185">Reference proteome</keyword>
<reference evidence="2" key="1">
    <citation type="submission" date="2023-06" db="EMBL/GenBank/DDBJ databases">
        <title>Survivors Of The Sea: Transcriptome response of Skeletonema marinoi to long-term dormancy.</title>
        <authorList>
            <person name="Pinder M.I.M."/>
            <person name="Kourtchenko O."/>
            <person name="Robertson E.K."/>
            <person name="Larsson T."/>
            <person name="Maumus F."/>
            <person name="Osuna-Cruz C.M."/>
            <person name="Vancaester E."/>
            <person name="Stenow R."/>
            <person name="Vandepoele K."/>
            <person name="Ploug H."/>
            <person name="Bruchert V."/>
            <person name="Godhe A."/>
            <person name="Topel M."/>
        </authorList>
    </citation>
    <scope>NUCLEOTIDE SEQUENCE</scope>
    <source>
        <strain evidence="2">R05AC</strain>
    </source>
</reference>
<comment type="caution">
    <text evidence="2">The sequence shown here is derived from an EMBL/GenBank/DDBJ whole genome shotgun (WGS) entry which is preliminary data.</text>
</comment>
<evidence type="ECO:0000313" key="3">
    <source>
        <dbReference type="Proteomes" id="UP001224775"/>
    </source>
</evidence>
<sequence>MLGTYTNYFTSAVNVTVSLGWRYGSQFFVRPCSFPFRVVLSVSSIIFREGFKVSVSSWINTQKKKKMRQLRSGIQLKISKTFRWASRKNSAKKIRLVAPVCVGGEHDIIAVDAAMKYETLAIMRLDRARVTFEAAAKELKEAEREVADAKKYRKSVKSYCKKCQENQSNASDYVFVDPAPKNLTETRKNVAVVKEESEQSHTSTEDES</sequence>
<name>A0AAD8XZ54_9STRA</name>
<protein>
    <submittedName>
        <fullName evidence="2">Uncharacterized protein</fullName>
    </submittedName>
</protein>
<dbReference type="EMBL" id="JATAAI010000030">
    <property type="protein sequence ID" value="KAK1736135.1"/>
    <property type="molecule type" value="Genomic_DNA"/>
</dbReference>
<evidence type="ECO:0000256" key="1">
    <source>
        <dbReference type="SAM" id="Coils"/>
    </source>
</evidence>
<organism evidence="2 3">
    <name type="scientific">Skeletonema marinoi</name>
    <dbReference type="NCBI Taxonomy" id="267567"/>
    <lineage>
        <taxon>Eukaryota</taxon>
        <taxon>Sar</taxon>
        <taxon>Stramenopiles</taxon>
        <taxon>Ochrophyta</taxon>
        <taxon>Bacillariophyta</taxon>
        <taxon>Coscinodiscophyceae</taxon>
        <taxon>Thalassiosirophycidae</taxon>
        <taxon>Thalassiosirales</taxon>
        <taxon>Skeletonemataceae</taxon>
        <taxon>Skeletonema</taxon>
        <taxon>Skeletonema marinoi-dohrnii complex</taxon>
    </lineage>
</organism>